<reference evidence="2" key="1">
    <citation type="journal article" date="2019" name="Int. J. Syst. Evol. Microbiol.">
        <title>The Global Catalogue of Microorganisms (GCM) 10K type strain sequencing project: providing services to taxonomists for standard genome sequencing and annotation.</title>
        <authorList>
            <consortium name="The Broad Institute Genomics Platform"/>
            <consortium name="The Broad Institute Genome Sequencing Center for Infectious Disease"/>
            <person name="Wu L."/>
            <person name="Ma J."/>
        </authorList>
    </citation>
    <scope>NUCLEOTIDE SEQUENCE [LARGE SCALE GENOMIC DNA]</scope>
    <source>
        <strain evidence="2">KCTC 42986</strain>
    </source>
</reference>
<dbReference type="CDD" id="cd02230">
    <property type="entry name" value="cupin_HP0902-like"/>
    <property type="match status" value="1"/>
</dbReference>
<dbReference type="EMBL" id="JBHRTP010000022">
    <property type="protein sequence ID" value="MFC3107870.1"/>
    <property type="molecule type" value="Genomic_DNA"/>
</dbReference>
<comment type="caution">
    <text evidence="1">The sequence shown here is derived from an EMBL/GenBank/DDBJ whole genome shotgun (WGS) entry which is preliminary data.</text>
</comment>
<evidence type="ECO:0000313" key="2">
    <source>
        <dbReference type="Proteomes" id="UP001595530"/>
    </source>
</evidence>
<keyword evidence="2" id="KW-1185">Reference proteome</keyword>
<dbReference type="InterPro" id="IPR014710">
    <property type="entry name" value="RmlC-like_jellyroll"/>
</dbReference>
<protein>
    <submittedName>
        <fullName evidence="1">Cupin domain-containing protein</fullName>
    </submittedName>
</protein>
<name>A0ABV7EZ04_9BURK</name>
<dbReference type="RefSeq" id="WP_390322064.1">
    <property type="nucleotide sequence ID" value="NZ_JBHRTP010000022.1"/>
</dbReference>
<dbReference type="InterPro" id="IPR011051">
    <property type="entry name" value="RmlC_Cupin_sf"/>
</dbReference>
<dbReference type="SUPFAM" id="SSF51182">
    <property type="entry name" value="RmlC-like cupins"/>
    <property type="match status" value="1"/>
</dbReference>
<dbReference type="Proteomes" id="UP001595530">
    <property type="component" value="Unassembled WGS sequence"/>
</dbReference>
<accession>A0ABV7EZ04</accession>
<proteinExistence type="predicted"/>
<gene>
    <name evidence="1" type="ORF">ACFOFO_07840</name>
</gene>
<dbReference type="Gene3D" id="2.60.120.10">
    <property type="entry name" value="Jelly Rolls"/>
    <property type="match status" value="1"/>
</dbReference>
<sequence length="110" mass="11544">MSLHHADSGELLHLDPAPAPLSEFSSIALIKTEQLEVIRMTMPTGKKMPEHQVPGAVTLQCLAGSIELSAHGRAIQLGANDLVYLAGGAPHALLALENSTALLTILLHPA</sequence>
<organism evidence="1 2">
    <name type="scientific">Undibacterium arcticum</name>
    <dbReference type="NCBI Taxonomy" id="1762892"/>
    <lineage>
        <taxon>Bacteria</taxon>
        <taxon>Pseudomonadati</taxon>
        <taxon>Pseudomonadota</taxon>
        <taxon>Betaproteobacteria</taxon>
        <taxon>Burkholderiales</taxon>
        <taxon>Oxalobacteraceae</taxon>
        <taxon>Undibacterium</taxon>
    </lineage>
</organism>
<evidence type="ECO:0000313" key="1">
    <source>
        <dbReference type="EMBL" id="MFC3107870.1"/>
    </source>
</evidence>